<evidence type="ECO:0000256" key="2">
    <source>
        <dbReference type="ARBA" id="ARBA00006210"/>
    </source>
</evidence>
<comment type="function">
    <text evidence="7">Component of the Mediator complex, a coactivator involved in the regulated transcription of nearly all RNA polymerase II-dependent genes. Mediator functions as a bridge to convey information from gene-specific regulatory proteins to the basal RNA polymerase II transcription machinery. Mediator is recruited to promoters by direct interactions with regulatory proteins and serves as a scaffold for the assembly of a functional preinitiation complex with RNA polymerase II and the general transcription factors.</text>
</comment>
<keyword evidence="12" id="KW-1185">Reference proteome</keyword>
<name>A0A180GFY3_PUCT1</name>
<feature type="compositionally biased region" description="Basic and acidic residues" evidence="8">
    <location>
        <begin position="341"/>
        <end position="355"/>
    </location>
</feature>
<feature type="compositionally biased region" description="Low complexity" evidence="8">
    <location>
        <begin position="716"/>
        <end position="739"/>
    </location>
</feature>
<dbReference type="EnsemblFungi" id="PTTG_04257-t43_1">
    <property type="protein sequence ID" value="PTTG_04257-t43_1-p1"/>
    <property type="gene ID" value="PTTG_04257"/>
</dbReference>
<protein>
    <recommendedName>
        <fullName evidence="7">Mediator of RNA polymerase II transcription subunit 1</fullName>
    </recommendedName>
    <alternativeName>
        <fullName evidence="7">Mediator complex subunit 1</fullName>
    </alternativeName>
</protein>
<feature type="compositionally biased region" description="Low complexity" evidence="8">
    <location>
        <begin position="407"/>
        <end position="419"/>
    </location>
</feature>
<evidence type="ECO:0000256" key="3">
    <source>
        <dbReference type="ARBA" id="ARBA00023015"/>
    </source>
</evidence>
<evidence type="ECO:0000313" key="12">
    <source>
        <dbReference type="Proteomes" id="UP000005240"/>
    </source>
</evidence>
<comment type="similarity">
    <text evidence="2 7">Belongs to the Mediator complex subunit 1 family.</text>
</comment>
<dbReference type="GO" id="GO:0045944">
    <property type="term" value="P:positive regulation of transcription by RNA polymerase II"/>
    <property type="evidence" value="ECO:0007669"/>
    <property type="project" value="UniProtKB-ARBA"/>
</dbReference>
<keyword evidence="5 7" id="KW-0804">Transcription</keyword>
<dbReference type="GO" id="GO:0016592">
    <property type="term" value="C:mediator complex"/>
    <property type="evidence" value="ECO:0007669"/>
    <property type="project" value="InterPro"/>
</dbReference>
<evidence type="ECO:0000256" key="6">
    <source>
        <dbReference type="ARBA" id="ARBA00023242"/>
    </source>
</evidence>
<accession>A0A180GFY3</accession>
<reference evidence="10" key="2">
    <citation type="submission" date="2016-05" db="EMBL/GenBank/DDBJ databases">
        <title>Comparative analysis highlights variable genome content of wheat rusts and divergence of the mating loci.</title>
        <authorList>
            <person name="Cuomo C.A."/>
            <person name="Bakkeren G."/>
            <person name="Szabo L."/>
            <person name="Khalil H."/>
            <person name="Joly D."/>
            <person name="Goldberg J."/>
            <person name="Young S."/>
            <person name="Zeng Q."/>
            <person name="Fellers J."/>
        </authorList>
    </citation>
    <scope>NUCLEOTIDE SEQUENCE [LARGE SCALE GENOMIC DNA]</scope>
    <source>
        <strain evidence="10">1-1 BBBD Race 1</strain>
    </source>
</reference>
<gene>
    <name evidence="10" type="ORF">PTTG_04257</name>
</gene>
<evidence type="ECO:0000256" key="8">
    <source>
        <dbReference type="SAM" id="MobiDB-lite"/>
    </source>
</evidence>
<feature type="region of interest" description="Disordered" evidence="8">
    <location>
        <begin position="407"/>
        <end position="437"/>
    </location>
</feature>
<evidence type="ECO:0000313" key="10">
    <source>
        <dbReference type="EMBL" id="OAV91585.1"/>
    </source>
</evidence>
<dbReference type="GO" id="GO:0003712">
    <property type="term" value="F:transcription coregulator activity"/>
    <property type="evidence" value="ECO:0007669"/>
    <property type="project" value="InterPro"/>
</dbReference>
<dbReference type="OrthoDB" id="2501965at2759"/>
<reference evidence="11" key="4">
    <citation type="submission" date="2025-05" db="UniProtKB">
        <authorList>
            <consortium name="EnsemblFungi"/>
        </authorList>
    </citation>
    <scope>IDENTIFICATION</scope>
    <source>
        <strain evidence="11">isolate 1-1 / race 1 (BBBD)</strain>
    </source>
</reference>
<feature type="region of interest" description="Disordered" evidence="8">
    <location>
        <begin position="705"/>
        <end position="749"/>
    </location>
</feature>
<sequence length="847" mass="93569">MENTANQGESQALKNSLINLSHQAIERFDQIFQNILAQNHPSLHLHPLSIPVDNLEQPKRELIQSLELIKQSLRHFDQSIPKASTAAAAATAEATTTETNTEAATATVPPTTTATTNQSIVKLFALLRQSSLHLNSLIQSQSFIKQLNQSSHHPISLSSSLSSLDQQYSLLPRSTYLDPSLLIENLPPDQRSRTSVPLIEALARDIGLECIRDSDDSNLLTIAGKLFVIDIEIDPNHDQTHGQVNRSKFSYTFAEEEAKRDLSIDHELTHQLSNIHHLFQAQPPHSFCKLTQLQLVQNSLQSFARSLRQIKELDELMINQSSSIDYFMVFRKLISDYHQHHQSELEQENGPKDDPTPTIRLPPSGIPLTSVHQLQLDLVYHYNSTDLLNDAIKQKSSQGLAISVALTPTTTPSPSQSDPLQPPPAPPVTTSSPITSQAGPKGLFTAHFYPPLACSRATAAALAEVSAIHLPPPSSLSSTAATTTGGVSNFSDHLAPPAEISLEDLLVYQSMTSIDPHHQKKPHWDIKASPWKAKQFGKAFEDGLSQVYCFLDAEDVYSGDPNSHLGFLITQVRFESLDSLLKIIKICQRQSILNELFNSCFNPDCYLPKHPNRRPHNLNQNSLSDQERKDVILKEVEEEELDPFEGFHSSDYLANLQNLPSGASGFSNPAGTEFGRLFKDKDAKEEISIDMIMNHAAYSITLQFIPARPQPPPGDAPKSGPSSSSPSTASPTKPTSDAPNLSDMREDDSAEDDDDWFRLISLTFCVTEQGPIRLLSHSLFDDPTHDPIQLDTPALPQDVSTGRGEQQASPLSIAVLEASLDRVRCIPVLLNAFFFHKNLPSFPAFIP</sequence>
<evidence type="ECO:0000256" key="5">
    <source>
        <dbReference type="ARBA" id="ARBA00023163"/>
    </source>
</evidence>
<organism evidence="10">
    <name type="scientific">Puccinia triticina (isolate 1-1 / race 1 (BBBD))</name>
    <name type="common">Brown leaf rust fungus</name>
    <dbReference type="NCBI Taxonomy" id="630390"/>
    <lineage>
        <taxon>Eukaryota</taxon>
        <taxon>Fungi</taxon>
        <taxon>Dikarya</taxon>
        <taxon>Basidiomycota</taxon>
        <taxon>Pucciniomycotina</taxon>
        <taxon>Pucciniomycetes</taxon>
        <taxon>Pucciniales</taxon>
        <taxon>Pucciniaceae</taxon>
        <taxon>Puccinia</taxon>
    </lineage>
</organism>
<feature type="region of interest" description="Disordered" evidence="8">
    <location>
        <begin position="341"/>
        <end position="364"/>
    </location>
</feature>
<evidence type="ECO:0000259" key="9">
    <source>
        <dbReference type="Pfam" id="PF10744"/>
    </source>
</evidence>
<dbReference type="VEuPathDB" id="FungiDB:PTTG_04257"/>
<feature type="domain" description="Mediator complex subunit Med1" evidence="9">
    <location>
        <begin position="191"/>
        <end position="602"/>
    </location>
</feature>
<evidence type="ECO:0000313" key="11">
    <source>
        <dbReference type="EnsemblFungi" id="PTTG_04257-t43_1-p1"/>
    </source>
</evidence>
<evidence type="ECO:0000256" key="4">
    <source>
        <dbReference type="ARBA" id="ARBA00023159"/>
    </source>
</evidence>
<dbReference type="Proteomes" id="UP000005240">
    <property type="component" value="Unassembled WGS sequence"/>
</dbReference>
<reference evidence="11 12" key="3">
    <citation type="journal article" date="2017" name="G3 (Bethesda)">
        <title>Comparative analysis highlights variable genome content of wheat rusts and divergence of the mating loci.</title>
        <authorList>
            <person name="Cuomo C.A."/>
            <person name="Bakkeren G."/>
            <person name="Khalil H.B."/>
            <person name="Panwar V."/>
            <person name="Joly D."/>
            <person name="Linning R."/>
            <person name="Sakthikumar S."/>
            <person name="Song X."/>
            <person name="Adiconis X."/>
            <person name="Fan L."/>
            <person name="Goldberg J.M."/>
            <person name="Levin J.Z."/>
            <person name="Young S."/>
            <person name="Zeng Q."/>
            <person name="Anikster Y."/>
            <person name="Bruce M."/>
            <person name="Wang M."/>
            <person name="Yin C."/>
            <person name="McCallum B."/>
            <person name="Szabo L.J."/>
            <person name="Hulbert S."/>
            <person name="Chen X."/>
            <person name="Fellers J.P."/>
        </authorList>
    </citation>
    <scope>NUCLEOTIDE SEQUENCE</scope>
    <source>
        <strain evidence="11">isolate 1-1 / race 1 (BBBD)</strain>
        <strain evidence="12">Isolate 1-1 / race 1 (BBBD)</strain>
    </source>
</reference>
<evidence type="ECO:0000256" key="1">
    <source>
        <dbReference type="ARBA" id="ARBA00004123"/>
    </source>
</evidence>
<dbReference type="Pfam" id="PF10744">
    <property type="entry name" value="Med1"/>
    <property type="match status" value="1"/>
</dbReference>
<proteinExistence type="inferred from homology"/>
<keyword evidence="4 7" id="KW-0010">Activator</keyword>
<dbReference type="AlphaFoldDB" id="A0A180GFY3"/>
<comment type="subcellular location">
    <subcellularLocation>
        <location evidence="1 7">Nucleus</location>
    </subcellularLocation>
</comment>
<keyword evidence="3 7" id="KW-0805">Transcription regulation</keyword>
<reference evidence="10" key="1">
    <citation type="submission" date="2009-11" db="EMBL/GenBank/DDBJ databases">
        <authorList>
            <consortium name="The Broad Institute Genome Sequencing Platform"/>
            <person name="Ward D."/>
            <person name="Feldgarden M."/>
            <person name="Earl A."/>
            <person name="Young S.K."/>
            <person name="Zeng Q."/>
            <person name="Koehrsen M."/>
            <person name="Alvarado L."/>
            <person name="Berlin A."/>
            <person name="Bochicchio J."/>
            <person name="Borenstein D."/>
            <person name="Chapman S.B."/>
            <person name="Chen Z."/>
            <person name="Engels R."/>
            <person name="Freedman E."/>
            <person name="Gellesch M."/>
            <person name="Goldberg J."/>
            <person name="Griggs A."/>
            <person name="Gujja S."/>
            <person name="Heilman E."/>
            <person name="Heiman D."/>
            <person name="Hepburn T."/>
            <person name="Howarth C."/>
            <person name="Jen D."/>
            <person name="Larson L."/>
            <person name="Lewis B."/>
            <person name="Mehta T."/>
            <person name="Park D."/>
            <person name="Pearson M."/>
            <person name="Roberts A."/>
            <person name="Saif S."/>
            <person name="Shea T."/>
            <person name="Shenoy N."/>
            <person name="Sisk P."/>
            <person name="Stolte C."/>
            <person name="Sykes S."/>
            <person name="Thomson T."/>
            <person name="Walk T."/>
            <person name="White J."/>
            <person name="Yandava C."/>
            <person name="Izard J."/>
            <person name="Baranova O.V."/>
            <person name="Blanton J.M."/>
            <person name="Tanner A.C."/>
            <person name="Dewhirst F.E."/>
            <person name="Haas B."/>
            <person name="Nusbaum C."/>
            <person name="Birren B."/>
        </authorList>
    </citation>
    <scope>NUCLEOTIDE SEQUENCE [LARGE SCALE GENOMIC DNA]</scope>
    <source>
        <strain evidence="10">1-1 BBBD Race 1</strain>
    </source>
</reference>
<keyword evidence="6 7" id="KW-0539">Nucleus</keyword>
<dbReference type="InterPro" id="IPR019680">
    <property type="entry name" value="Mediator_Med1"/>
</dbReference>
<dbReference type="EMBL" id="ADAS02000078">
    <property type="protein sequence ID" value="OAV91585.1"/>
    <property type="molecule type" value="Genomic_DNA"/>
</dbReference>
<evidence type="ECO:0000256" key="7">
    <source>
        <dbReference type="RuleBase" id="RU364059"/>
    </source>
</evidence>